<dbReference type="STRING" id="409849.ENSPMGP00000028795"/>
<reference evidence="1" key="2">
    <citation type="submission" date="2025-09" db="UniProtKB">
        <authorList>
            <consortium name="Ensembl"/>
        </authorList>
    </citation>
    <scope>IDENTIFICATION</scope>
</reference>
<proteinExistence type="predicted"/>
<dbReference type="InterPro" id="IPR009079">
    <property type="entry name" value="4_helix_cytokine-like_core"/>
</dbReference>
<evidence type="ECO:0000313" key="1">
    <source>
        <dbReference type="Ensembl" id="ENSPMGP00000028795.1"/>
    </source>
</evidence>
<accession>A0A3B4BK30</accession>
<dbReference type="Proteomes" id="UP000261520">
    <property type="component" value="Unplaced"/>
</dbReference>
<name>A0A3B4BK30_9GOBI</name>
<evidence type="ECO:0000313" key="2">
    <source>
        <dbReference type="Proteomes" id="UP000261520"/>
    </source>
</evidence>
<dbReference type="Gene3D" id="1.20.1250.10">
    <property type="match status" value="1"/>
</dbReference>
<keyword evidence="2" id="KW-1185">Reference proteome</keyword>
<reference evidence="1" key="1">
    <citation type="submission" date="2025-08" db="UniProtKB">
        <authorList>
            <consortium name="Ensembl"/>
        </authorList>
    </citation>
    <scope>IDENTIFICATION</scope>
</reference>
<dbReference type="Ensembl" id="ENSPMGT00000030657.1">
    <property type="protein sequence ID" value="ENSPMGP00000028795.1"/>
    <property type="gene ID" value="ENSPMGG00000023192.1"/>
</dbReference>
<protein>
    <submittedName>
        <fullName evidence="1">Uncharacterized protein</fullName>
    </submittedName>
</protein>
<dbReference type="AlphaFoldDB" id="A0A3B4BK30"/>
<organism evidence="1 2">
    <name type="scientific">Periophthalmus magnuspinnatus</name>
    <dbReference type="NCBI Taxonomy" id="409849"/>
    <lineage>
        <taxon>Eukaryota</taxon>
        <taxon>Metazoa</taxon>
        <taxon>Chordata</taxon>
        <taxon>Craniata</taxon>
        <taxon>Vertebrata</taxon>
        <taxon>Euteleostomi</taxon>
        <taxon>Actinopterygii</taxon>
        <taxon>Neopterygii</taxon>
        <taxon>Teleostei</taxon>
        <taxon>Neoteleostei</taxon>
        <taxon>Acanthomorphata</taxon>
        <taxon>Gobiaria</taxon>
        <taxon>Gobiiformes</taxon>
        <taxon>Gobioidei</taxon>
        <taxon>Gobiidae</taxon>
        <taxon>Oxudercinae</taxon>
        <taxon>Periophthalmus</taxon>
    </lineage>
</organism>
<sequence length="96" mass="10866">MCSVEKKISCLIGVLLVINKSCSEMHVVALIEEPIQSWQKPLVCSYTMERLFSFSILTARVFSVGDPANHAEIHNTTKKCQKAVEVFIYCEQICKK</sequence>